<organism evidence="1 2">
    <name type="scientific">Thalictrum thalictroides</name>
    <name type="common">Rue-anemone</name>
    <name type="synonym">Anemone thalictroides</name>
    <dbReference type="NCBI Taxonomy" id="46969"/>
    <lineage>
        <taxon>Eukaryota</taxon>
        <taxon>Viridiplantae</taxon>
        <taxon>Streptophyta</taxon>
        <taxon>Embryophyta</taxon>
        <taxon>Tracheophyta</taxon>
        <taxon>Spermatophyta</taxon>
        <taxon>Magnoliopsida</taxon>
        <taxon>Ranunculales</taxon>
        <taxon>Ranunculaceae</taxon>
        <taxon>Thalictroideae</taxon>
        <taxon>Thalictrum</taxon>
    </lineage>
</organism>
<accession>A0A7J6VJ02</accession>
<evidence type="ECO:0000313" key="1">
    <source>
        <dbReference type="EMBL" id="KAF5184893.1"/>
    </source>
</evidence>
<comment type="caution">
    <text evidence="1">The sequence shown here is derived from an EMBL/GenBank/DDBJ whole genome shotgun (WGS) entry which is preliminary data.</text>
</comment>
<dbReference type="AlphaFoldDB" id="A0A7J6VJ02"/>
<keyword evidence="2" id="KW-1185">Reference proteome</keyword>
<feature type="non-terminal residue" evidence="1">
    <location>
        <position position="1"/>
    </location>
</feature>
<name>A0A7J6VJ02_THATH</name>
<dbReference type="Proteomes" id="UP000554482">
    <property type="component" value="Unassembled WGS sequence"/>
</dbReference>
<reference evidence="1 2" key="1">
    <citation type="submission" date="2020-06" db="EMBL/GenBank/DDBJ databases">
        <title>Transcriptomic and genomic resources for Thalictrum thalictroides and T. hernandezii: Facilitating candidate gene discovery in an emerging model plant lineage.</title>
        <authorList>
            <person name="Arias T."/>
            <person name="Riano-Pachon D.M."/>
            <person name="Di Stilio V.S."/>
        </authorList>
    </citation>
    <scope>NUCLEOTIDE SEQUENCE [LARGE SCALE GENOMIC DNA]</scope>
    <source>
        <strain evidence="2">cv. WT478/WT964</strain>
        <tissue evidence="1">Leaves</tissue>
    </source>
</reference>
<evidence type="ECO:0000313" key="2">
    <source>
        <dbReference type="Proteomes" id="UP000554482"/>
    </source>
</evidence>
<sequence length="73" mass="8136">MVHEVKGVLWYWSGIWPGRKEFMFKDLIERQGYTGNPFTDEGCQGNGDTKAAVSSATVDTVQGSYVGYMVLLL</sequence>
<proteinExistence type="predicted"/>
<dbReference type="EMBL" id="JABWDY010031458">
    <property type="protein sequence ID" value="KAF5184893.1"/>
    <property type="molecule type" value="Genomic_DNA"/>
</dbReference>
<gene>
    <name evidence="1" type="ORF">FRX31_025520</name>
</gene>
<protein>
    <submittedName>
        <fullName evidence="1">Uncharacterized protein</fullName>
    </submittedName>
</protein>